<comment type="caution">
    <text evidence="1">The sequence shown here is derived from an EMBL/GenBank/DDBJ whole genome shotgun (WGS) entry which is preliminary data.</text>
</comment>
<gene>
    <name evidence="1" type="ORF">MSSD14B_28490</name>
</gene>
<sequence>MHALYTGQLIGLAQDQEIEGANELIRLISQAQSKLADLVAEHFDVRHGTTNFDLGEMCSSFGPKEKGQECPPHIGELDEGSDWVNMPEDEEPLIPMVVIYKPKNGEVMPIPEAFRCCARDSDQAEQFSSYYSDEPIEVLWVVETGNVAVAFDSYWRAAEPRPEIAGRKPSAPTVNDIQEYPVVIQDQERGYQPTRGMISVLPHGLAVRMEGHTDNASEDDMGELFTLIQHKGELQLAVFADVNQEEPTHTISLAAARNLNREILRPL</sequence>
<evidence type="ECO:0000313" key="2">
    <source>
        <dbReference type="Proteomes" id="UP000387223"/>
    </source>
</evidence>
<dbReference type="Proteomes" id="UP000387223">
    <property type="component" value="Unassembled WGS sequence"/>
</dbReference>
<proteinExistence type="predicted"/>
<protein>
    <submittedName>
        <fullName evidence="1">Uncharacterized protein</fullName>
    </submittedName>
</protein>
<dbReference type="AlphaFoldDB" id="A0A5M3Q293"/>
<name>A0A5M3Q293_9GAMM</name>
<organism evidence="1 2">
    <name type="scientific">Marinobacter salsuginis</name>
    <dbReference type="NCBI Taxonomy" id="418719"/>
    <lineage>
        <taxon>Bacteria</taxon>
        <taxon>Pseudomonadati</taxon>
        <taxon>Pseudomonadota</taxon>
        <taxon>Gammaproteobacteria</taxon>
        <taxon>Pseudomonadales</taxon>
        <taxon>Marinobacteraceae</taxon>
        <taxon>Marinobacter</taxon>
    </lineage>
</organism>
<evidence type="ECO:0000313" key="1">
    <source>
        <dbReference type="EMBL" id="GBO89181.1"/>
    </source>
</evidence>
<reference evidence="1 2" key="1">
    <citation type="journal article" date="2019" name="J. Gen. Appl. Microbiol.">
        <title>Aerobic degradation of cis-dichloroethene by the marine bacterium Marinobacter salsuginis strain 5N-3.</title>
        <authorList>
            <person name="Inoue Y."/>
            <person name="Fukunaga Y."/>
            <person name="Katsumata H."/>
            <person name="Ohji S."/>
            <person name="Hosoyama A."/>
            <person name="Mori K."/>
            <person name="Ando K."/>
        </authorList>
    </citation>
    <scope>NUCLEOTIDE SEQUENCE [LARGE SCALE GENOMIC DNA]</scope>
    <source>
        <strain evidence="1 2">NBRC 109114</strain>
    </source>
</reference>
<dbReference type="EMBL" id="BGZI01000020">
    <property type="protein sequence ID" value="GBO89181.1"/>
    <property type="molecule type" value="Genomic_DNA"/>
</dbReference>
<accession>A0A5M3Q293</accession>
<dbReference type="RefSeq" id="WP_136631112.1">
    <property type="nucleotide sequence ID" value="NZ_BGZI01000020.1"/>
</dbReference>